<feature type="domain" description="Aldehyde oxidase/xanthine dehydrogenase second molybdopterin binding" evidence="2">
    <location>
        <begin position="188"/>
        <end position="464"/>
    </location>
</feature>
<dbReference type="InterPro" id="IPR016208">
    <property type="entry name" value="Ald_Oxase/xanthine_DH-like"/>
</dbReference>
<dbReference type="EMBL" id="VBOY01000134">
    <property type="protein sequence ID" value="TMQ62458.1"/>
    <property type="molecule type" value="Genomic_DNA"/>
</dbReference>
<evidence type="ECO:0000313" key="3">
    <source>
        <dbReference type="EMBL" id="TMQ62458.1"/>
    </source>
</evidence>
<evidence type="ECO:0000313" key="4">
    <source>
        <dbReference type="Proteomes" id="UP000316609"/>
    </source>
</evidence>
<dbReference type="InterPro" id="IPR008274">
    <property type="entry name" value="AldOxase/xan_DH_MoCoBD1"/>
</dbReference>
<organism evidence="3 4">
    <name type="scientific">Eiseniibacteriota bacterium</name>
    <dbReference type="NCBI Taxonomy" id="2212470"/>
    <lineage>
        <taxon>Bacteria</taxon>
        <taxon>Candidatus Eiseniibacteriota</taxon>
    </lineage>
</organism>
<dbReference type="InterPro" id="IPR046867">
    <property type="entry name" value="AldOxase/xan_DH_MoCoBD2"/>
</dbReference>
<reference evidence="3 4" key="1">
    <citation type="journal article" date="2019" name="Nat. Microbiol.">
        <title>Mediterranean grassland soil C-N compound turnover is dependent on rainfall and depth, and is mediated by genomically divergent microorganisms.</title>
        <authorList>
            <person name="Diamond S."/>
            <person name="Andeer P.F."/>
            <person name="Li Z."/>
            <person name="Crits-Christoph A."/>
            <person name="Burstein D."/>
            <person name="Anantharaman K."/>
            <person name="Lane K.R."/>
            <person name="Thomas B.C."/>
            <person name="Pan C."/>
            <person name="Northen T.R."/>
            <person name="Banfield J.F."/>
        </authorList>
    </citation>
    <scope>NUCLEOTIDE SEQUENCE [LARGE SCALE GENOMIC DNA]</scope>
    <source>
        <strain evidence="3">WS_8</strain>
    </source>
</reference>
<name>A0A538TFR0_UNCEI</name>
<sequence length="548" mass="59167">AFGGKSEPFSLEFCAAKLSMVTGRPVKILYTREEVFYAHRGRHPMRMRYRTGVKRDGTLTAVDATILIDGGAYSSFGLVTTYYSGQLLTAPYRMLAYRFDSTRVFTNKPCCGPKRGHGSVQPRFAFECQLDKLAEAIGIDPIELRRRNLIGEHTRTVNELRVTSNGFPQCLEAVERASGWGGKFRRLPYGRGVGVAGSTYISGTNYCIYPNEMPQSGVQLKLDRSGRATVFCGASDIGQGSDSVLASIVAEELGLDLRDIRVVAADTDLTPVDLGSYSSRETFMVGNACLDAARKLRLEIGATLAALWGCRPDQVSLAGGVACWVEDPERASMSVKEAFQRTEARIGTLGSVGWYQSPKLGGDYRGGTIGASPAYSFTAHVAEVECDPETGRVEVKKIWIAHDCGRALSPVAVEGQMEGSAYMGFAEALLEEQVFKPAGPHHGPGLHHGPSLLDYRIPTSLDTPEMESIIIESVDPEGPYGAKEAGEGPLHPSVPAIANAIYDALGVRCNRLPFSPPRVLSLLRAGGARERWERARAQVAAAPAAAGR</sequence>
<gene>
    <name evidence="3" type="ORF">E6K78_11735</name>
</gene>
<dbReference type="GO" id="GO:0005506">
    <property type="term" value="F:iron ion binding"/>
    <property type="evidence" value="ECO:0007669"/>
    <property type="project" value="InterPro"/>
</dbReference>
<dbReference type="GO" id="GO:0016491">
    <property type="term" value="F:oxidoreductase activity"/>
    <property type="evidence" value="ECO:0007669"/>
    <property type="project" value="InterPro"/>
</dbReference>
<dbReference type="InterPro" id="IPR037165">
    <property type="entry name" value="AldOxase/xan_DH_Mopterin-bd_sf"/>
</dbReference>
<dbReference type="PANTHER" id="PTHR11908:SF157">
    <property type="entry name" value="XANTHINE DEHYDROGENASE SUBUNIT D-RELATED"/>
    <property type="match status" value="1"/>
</dbReference>
<accession>A0A538TFR0</accession>
<dbReference type="PANTHER" id="PTHR11908">
    <property type="entry name" value="XANTHINE DEHYDROGENASE"/>
    <property type="match status" value="1"/>
</dbReference>
<comment type="caution">
    <text evidence="3">The sequence shown here is derived from an EMBL/GenBank/DDBJ whole genome shotgun (WGS) entry which is preliminary data.</text>
</comment>
<evidence type="ECO:0000259" key="2">
    <source>
        <dbReference type="Pfam" id="PF20256"/>
    </source>
</evidence>
<dbReference type="Gene3D" id="3.30.365.10">
    <property type="entry name" value="Aldehyde oxidase/xanthine dehydrogenase, molybdopterin binding domain"/>
    <property type="match status" value="4"/>
</dbReference>
<protein>
    <submittedName>
        <fullName evidence="3">Aldehyde oxidase</fullName>
    </submittedName>
</protein>
<dbReference type="SUPFAM" id="SSF56003">
    <property type="entry name" value="Molybdenum cofactor-binding domain"/>
    <property type="match status" value="1"/>
</dbReference>
<feature type="domain" description="Aldehyde oxidase/xanthine dehydrogenase first molybdopterin binding" evidence="1">
    <location>
        <begin position="1"/>
        <end position="149"/>
    </location>
</feature>
<proteinExistence type="predicted"/>
<feature type="non-terminal residue" evidence="3">
    <location>
        <position position="1"/>
    </location>
</feature>
<dbReference type="Pfam" id="PF20256">
    <property type="entry name" value="MoCoBD_2"/>
    <property type="match status" value="1"/>
</dbReference>
<dbReference type="AlphaFoldDB" id="A0A538TFR0"/>
<dbReference type="Pfam" id="PF02738">
    <property type="entry name" value="MoCoBD_1"/>
    <property type="match status" value="1"/>
</dbReference>
<evidence type="ECO:0000259" key="1">
    <source>
        <dbReference type="Pfam" id="PF02738"/>
    </source>
</evidence>
<dbReference type="Proteomes" id="UP000316609">
    <property type="component" value="Unassembled WGS sequence"/>
</dbReference>